<dbReference type="Pfam" id="PF14759">
    <property type="entry name" value="Reductase_C"/>
    <property type="match status" value="1"/>
</dbReference>
<keyword evidence="8" id="KW-1185">Reference proteome</keyword>
<evidence type="ECO:0000256" key="3">
    <source>
        <dbReference type="ARBA" id="ARBA00022827"/>
    </source>
</evidence>
<keyword evidence="7" id="KW-0223">Dioxygenase</keyword>
<dbReference type="InterPro" id="IPR028202">
    <property type="entry name" value="Reductase_C"/>
</dbReference>
<proteinExistence type="predicted"/>
<dbReference type="EC" id="1.18.1.3" evidence="7"/>
<accession>A0ABS4SR86</accession>
<dbReference type="InterPro" id="IPR023753">
    <property type="entry name" value="FAD/NAD-binding_dom"/>
</dbReference>
<feature type="domain" description="Reductase C-terminal" evidence="6">
    <location>
        <begin position="322"/>
        <end position="392"/>
    </location>
</feature>
<organism evidence="7 8">
    <name type="scientific">Azospirillum rugosum</name>
    <dbReference type="NCBI Taxonomy" id="416170"/>
    <lineage>
        <taxon>Bacteria</taxon>
        <taxon>Pseudomonadati</taxon>
        <taxon>Pseudomonadota</taxon>
        <taxon>Alphaproteobacteria</taxon>
        <taxon>Rhodospirillales</taxon>
        <taxon>Azospirillaceae</taxon>
        <taxon>Azospirillum</taxon>
    </lineage>
</organism>
<dbReference type="PRINTS" id="PR00411">
    <property type="entry name" value="PNDRDTASEI"/>
</dbReference>
<dbReference type="GO" id="GO:0008860">
    <property type="term" value="F:ferredoxin-NAD+ reductase activity"/>
    <property type="evidence" value="ECO:0007669"/>
    <property type="project" value="UniProtKB-EC"/>
</dbReference>
<dbReference type="InterPro" id="IPR016156">
    <property type="entry name" value="FAD/NAD-linked_Rdtase_dimer_sf"/>
</dbReference>
<keyword evidence="3" id="KW-0274">FAD</keyword>
<evidence type="ECO:0000259" key="5">
    <source>
        <dbReference type="Pfam" id="PF07992"/>
    </source>
</evidence>
<sequence length="395" mass="40922">MTTKKVVLVVGAGQAGSEACWALRQGGFAGDIILVGAEAALPYERPPLSKKFLNGTLDAERLFLRGPAAYADAGVSLKLGRRVVGLDPAASIAVLDDGERLAFDWAILAMGSGARALPIPGIDLAGVHALRTMEDAERLRAGLLKGGRLVVIGGGYLGLEAAATGRKLGCEVTVLESASGLLQRSASRQTGAYFEAKHRAEGVDLRLGASVARIEGDGRAERVVTADGTVLPADLVLVAVGGVPETALAEAAGLECRNGILVDADCRTSVETIFAVGDCANHFDPALGRHVRLEAVQTAISQARCAAAAILGAPRPAPKTPYFWSDQYGVKLQIAGLIDPSLPCEDILFGEAGVSFAIHRIQGGVLAAVETVNRPVDFVRAQKLLGKPVDVAAVA</sequence>
<dbReference type="EMBL" id="JAGINP010000019">
    <property type="protein sequence ID" value="MBP2294957.1"/>
    <property type="molecule type" value="Genomic_DNA"/>
</dbReference>
<dbReference type="PANTHER" id="PTHR43557:SF2">
    <property type="entry name" value="RIESKE DOMAIN-CONTAINING PROTEIN-RELATED"/>
    <property type="match status" value="1"/>
</dbReference>
<protein>
    <submittedName>
        <fullName evidence="7">3-phenylpropionate/trans-cinnamate dioxygenase ferredoxin reductase subunit</fullName>
        <ecNumber evidence="7">1.18.1.3</ecNumber>
    </submittedName>
</protein>
<comment type="caution">
    <text evidence="7">The sequence shown here is derived from an EMBL/GenBank/DDBJ whole genome shotgun (WGS) entry which is preliminary data.</text>
</comment>
<gene>
    <name evidence="7" type="ORF">J2851_004760</name>
</gene>
<evidence type="ECO:0000313" key="7">
    <source>
        <dbReference type="EMBL" id="MBP2294957.1"/>
    </source>
</evidence>
<dbReference type="GO" id="GO:0051213">
    <property type="term" value="F:dioxygenase activity"/>
    <property type="evidence" value="ECO:0007669"/>
    <property type="project" value="UniProtKB-KW"/>
</dbReference>
<dbReference type="PRINTS" id="PR00368">
    <property type="entry name" value="FADPNR"/>
</dbReference>
<evidence type="ECO:0000259" key="6">
    <source>
        <dbReference type="Pfam" id="PF14759"/>
    </source>
</evidence>
<dbReference type="Proteomes" id="UP000781958">
    <property type="component" value="Unassembled WGS sequence"/>
</dbReference>
<evidence type="ECO:0000256" key="2">
    <source>
        <dbReference type="ARBA" id="ARBA00022630"/>
    </source>
</evidence>
<dbReference type="RefSeq" id="WP_209769306.1">
    <property type="nucleotide sequence ID" value="NZ_JAGINP010000019.1"/>
</dbReference>
<keyword evidence="4 7" id="KW-0560">Oxidoreductase</keyword>
<dbReference type="InterPro" id="IPR036188">
    <property type="entry name" value="FAD/NAD-bd_sf"/>
</dbReference>
<dbReference type="InterPro" id="IPR050446">
    <property type="entry name" value="FAD-oxidoreductase/Apoptosis"/>
</dbReference>
<feature type="domain" description="FAD/NAD(P)-binding" evidence="5">
    <location>
        <begin position="7"/>
        <end position="303"/>
    </location>
</feature>
<reference evidence="7 8" key="1">
    <citation type="submission" date="2021-03" db="EMBL/GenBank/DDBJ databases">
        <title>Genomic Encyclopedia of Type Strains, Phase III (KMG-III): the genomes of soil and plant-associated and newly described type strains.</title>
        <authorList>
            <person name="Whitman W."/>
        </authorList>
    </citation>
    <scope>NUCLEOTIDE SEQUENCE [LARGE SCALE GENOMIC DNA]</scope>
    <source>
        <strain evidence="7 8">IMMIB AFH-6</strain>
    </source>
</reference>
<dbReference type="Pfam" id="PF07992">
    <property type="entry name" value="Pyr_redox_2"/>
    <property type="match status" value="1"/>
</dbReference>
<dbReference type="Gene3D" id="3.30.390.30">
    <property type="match status" value="1"/>
</dbReference>
<dbReference type="SUPFAM" id="SSF51905">
    <property type="entry name" value="FAD/NAD(P)-binding domain"/>
    <property type="match status" value="1"/>
</dbReference>
<name>A0ABS4SR86_9PROT</name>
<dbReference type="SUPFAM" id="SSF55424">
    <property type="entry name" value="FAD/NAD-linked reductases, dimerisation (C-terminal) domain"/>
    <property type="match status" value="1"/>
</dbReference>
<dbReference type="PANTHER" id="PTHR43557">
    <property type="entry name" value="APOPTOSIS-INDUCING FACTOR 1"/>
    <property type="match status" value="1"/>
</dbReference>
<dbReference type="Gene3D" id="3.50.50.60">
    <property type="entry name" value="FAD/NAD(P)-binding domain"/>
    <property type="match status" value="2"/>
</dbReference>
<evidence type="ECO:0000256" key="4">
    <source>
        <dbReference type="ARBA" id="ARBA00023002"/>
    </source>
</evidence>
<evidence type="ECO:0000256" key="1">
    <source>
        <dbReference type="ARBA" id="ARBA00001974"/>
    </source>
</evidence>
<keyword evidence="2" id="KW-0285">Flavoprotein</keyword>
<evidence type="ECO:0000313" key="8">
    <source>
        <dbReference type="Proteomes" id="UP000781958"/>
    </source>
</evidence>
<comment type="cofactor">
    <cofactor evidence="1">
        <name>FAD</name>
        <dbReference type="ChEBI" id="CHEBI:57692"/>
    </cofactor>
</comment>